<feature type="compositionally biased region" description="Gly residues" evidence="2">
    <location>
        <begin position="576"/>
        <end position="589"/>
    </location>
</feature>
<dbReference type="InterPro" id="IPR051176">
    <property type="entry name" value="Cent_Immune-Sig_Mod"/>
</dbReference>
<feature type="compositionally biased region" description="Basic residues" evidence="2">
    <location>
        <begin position="1190"/>
        <end position="1199"/>
    </location>
</feature>
<protein>
    <recommendedName>
        <fullName evidence="7">FHA domain-containing protein</fullName>
    </recommendedName>
</protein>
<comment type="caution">
    <text evidence="5">The sequence shown here is derived from an EMBL/GenBank/DDBJ whole genome shotgun (WGS) entry which is preliminary data.</text>
</comment>
<feature type="domain" description="BHLH" evidence="4">
    <location>
        <begin position="273"/>
        <end position="357"/>
    </location>
</feature>
<feature type="region of interest" description="Disordered" evidence="2">
    <location>
        <begin position="1"/>
        <end position="21"/>
    </location>
</feature>
<feature type="compositionally biased region" description="Acidic residues" evidence="2">
    <location>
        <begin position="1148"/>
        <end position="1172"/>
    </location>
</feature>
<feature type="region of interest" description="Disordered" evidence="2">
    <location>
        <begin position="554"/>
        <end position="593"/>
    </location>
</feature>
<dbReference type="SUPFAM" id="SSF49879">
    <property type="entry name" value="SMAD/FHA domain"/>
    <property type="match status" value="1"/>
</dbReference>
<evidence type="ECO:0000313" key="5">
    <source>
        <dbReference type="EMBL" id="TYJ53072.1"/>
    </source>
</evidence>
<dbReference type="PROSITE" id="PS50888">
    <property type="entry name" value="BHLH"/>
    <property type="match status" value="1"/>
</dbReference>
<evidence type="ECO:0000259" key="3">
    <source>
        <dbReference type="PROSITE" id="PS50006"/>
    </source>
</evidence>
<dbReference type="InterPro" id="IPR036638">
    <property type="entry name" value="HLH_DNA-bd_sf"/>
</dbReference>
<dbReference type="PROSITE" id="PS50006">
    <property type="entry name" value="FHA_DOMAIN"/>
    <property type="match status" value="1"/>
</dbReference>
<feature type="region of interest" description="Disordered" evidence="2">
    <location>
        <begin position="934"/>
        <end position="1019"/>
    </location>
</feature>
<dbReference type="Proteomes" id="UP000322245">
    <property type="component" value="Unassembled WGS sequence"/>
</dbReference>
<feature type="compositionally biased region" description="Basic and acidic residues" evidence="2">
    <location>
        <begin position="1130"/>
        <end position="1147"/>
    </location>
</feature>
<evidence type="ECO:0000256" key="1">
    <source>
        <dbReference type="SAM" id="Coils"/>
    </source>
</evidence>
<feature type="region of interest" description="Disordered" evidence="2">
    <location>
        <begin position="821"/>
        <end position="857"/>
    </location>
</feature>
<feature type="region of interest" description="Disordered" evidence="2">
    <location>
        <begin position="254"/>
        <end position="273"/>
    </location>
</feature>
<reference evidence="5 6" key="1">
    <citation type="submission" date="2017-05" db="EMBL/GenBank/DDBJ databases">
        <title>The Genome Sequence of Tsuchiyaea wingfieldii DSM 27421.</title>
        <authorList>
            <person name="Cuomo C."/>
            <person name="Passer A."/>
            <person name="Billmyre B."/>
            <person name="Heitman J."/>
        </authorList>
    </citation>
    <scope>NUCLEOTIDE SEQUENCE [LARGE SCALE GENOMIC DNA]</scope>
    <source>
        <strain evidence="5 6">DSM 27421</strain>
    </source>
</reference>
<feature type="compositionally biased region" description="Basic and acidic residues" evidence="2">
    <location>
        <begin position="1278"/>
        <end position="1319"/>
    </location>
</feature>
<feature type="coiled-coil region" evidence="1">
    <location>
        <begin position="892"/>
        <end position="929"/>
    </location>
</feature>
<dbReference type="SMART" id="SM00353">
    <property type="entry name" value="HLH"/>
    <property type="match status" value="1"/>
</dbReference>
<dbReference type="InterPro" id="IPR011598">
    <property type="entry name" value="bHLH_dom"/>
</dbReference>
<feature type="region of interest" description="Disordered" evidence="2">
    <location>
        <begin position="302"/>
        <end position="337"/>
    </location>
</feature>
<feature type="compositionally biased region" description="Acidic residues" evidence="2">
    <location>
        <begin position="950"/>
        <end position="960"/>
    </location>
</feature>
<dbReference type="GO" id="GO:0005737">
    <property type="term" value="C:cytoplasm"/>
    <property type="evidence" value="ECO:0007669"/>
    <property type="project" value="TreeGrafter"/>
</dbReference>
<feature type="compositionally biased region" description="Polar residues" evidence="2">
    <location>
        <begin position="134"/>
        <end position="150"/>
    </location>
</feature>
<feature type="compositionally biased region" description="Acidic residues" evidence="2">
    <location>
        <begin position="994"/>
        <end position="1007"/>
    </location>
</feature>
<evidence type="ECO:0008006" key="7">
    <source>
        <dbReference type="Google" id="ProtNLM"/>
    </source>
</evidence>
<keyword evidence="1" id="KW-0175">Coiled coil</keyword>
<organism evidence="5 6">
    <name type="scientific">Cryptococcus floricola</name>
    <dbReference type="NCBI Taxonomy" id="2591691"/>
    <lineage>
        <taxon>Eukaryota</taxon>
        <taxon>Fungi</taxon>
        <taxon>Dikarya</taxon>
        <taxon>Basidiomycota</taxon>
        <taxon>Agaricomycotina</taxon>
        <taxon>Tremellomycetes</taxon>
        <taxon>Tremellales</taxon>
        <taxon>Cryptococcaceae</taxon>
        <taxon>Cryptococcus</taxon>
    </lineage>
</organism>
<feature type="compositionally biased region" description="Polar residues" evidence="2">
    <location>
        <begin position="752"/>
        <end position="764"/>
    </location>
</feature>
<dbReference type="InterPro" id="IPR008984">
    <property type="entry name" value="SMAD_FHA_dom_sf"/>
</dbReference>
<dbReference type="PANTHER" id="PTHR15715:SF37">
    <property type="entry name" value="LD47843P"/>
    <property type="match status" value="1"/>
</dbReference>
<feature type="compositionally biased region" description="Low complexity" evidence="2">
    <location>
        <begin position="455"/>
        <end position="467"/>
    </location>
</feature>
<dbReference type="Gene3D" id="2.60.200.20">
    <property type="match status" value="1"/>
</dbReference>
<dbReference type="Pfam" id="PF00498">
    <property type="entry name" value="FHA"/>
    <property type="match status" value="1"/>
</dbReference>
<feature type="region of interest" description="Disordered" evidence="2">
    <location>
        <begin position="1130"/>
        <end position="1200"/>
    </location>
</feature>
<evidence type="ECO:0000313" key="6">
    <source>
        <dbReference type="Proteomes" id="UP000322245"/>
    </source>
</evidence>
<dbReference type="InterPro" id="IPR000253">
    <property type="entry name" value="FHA_dom"/>
</dbReference>
<feature type="compositionally biased region" description="Low complexity" evidence="2">
    <location>
        <begin position="474"/>
        <end position="485"/>
    </location>
</feature>
<feature type="compositionally biased region" description="Basic and acidic residues" evidence="2">
    <location>
        <begin position="973"/>
        <end position="990"/>
    </location>
</feature>
<keyword evidence="6" id="KW-1185">Reference proteome</keyword>
<feature type="compositionally biased region" description="Polar residues" evidence="2">
    <location>
        <begin position="554"/>
        <end position="566"/>
    </location>
</feature>
<proteinExistence type="predicted"/>
<feature type="domain" description="FHA" evidence="3">
    <location>
        <begin position="618"/>
        <end position="674"/>
    </location>
</feature>
<dbReference type="Gene3D" id="4.10.280.10">
    <property type="entry name" value="Helix-loop-helix DNA-binding domain"/>
    <property type="match status" value="1"/>
</dbReference>
<feature type="region of interest" description="Disordered" evidence="2">
    <location>
        <begin position="745"/>
        <end position="783"/>
    </location>
</feature>
<dbReference type="Pfam" id="PF00010">
    <property type="entry name" value="HLH"/>
    <property type="match status" value="1"/>
</dbReference>
<dbReference type="SMART" id="SM00240">
    <property type="entry name" value="FHA"/>
    <property type="match status" value="1"/>
</dbReference>
<feature type="region of interest" description="Disordered" evidence="2">
    <location>
        <begin position="1212"/>
        <end position="1320"/>
    </location>
</feature>
<gene>
    <name evidence="5" type="ORF">B9479_006304</name>
</gene>
<dbReference type="EMBL" id="NIDF01000103">
    <property type="protein sequence ID" value="TYJ53072.1"/>
    <property type="molecule type" value="Genomic_DNA"/>
</dbReference>
<feature type="region of interest" description="Disordered" evidence="2">
    <location>
        <begin position="414"/>
        <end position="513"/>
    </location>
</feature>
<dbReference type="SUPFAM" id="SSF47459">
    <property type="entry name" value="HLH, helix-loop-helix DNA-binding domain"/>
    <property type="match status" value="1"/>
</dbReference>
<feature type="compositionally biased region" description="Low complexity" evidence="2">
    <location>
        <begin position="1259"/>
        <end position="1272"/>
    </location>
</feature>
<evidence type="ECO:0000256" key="2">
    <source>
        <dbReference type="SAM" id="MobiDB-lite"/>
    </source>
</evidence>
<accession>A0A5D3AQN4</accession>
<feature type="region of interest" description="Disordered" evidence="2">
    <location>
        <begin position="106"/>
        <end position="186"/>
    </location>
</feature>
<name>A0A5D3AQN4_9TREE</name>
<dbReference type="GO" id="GO:0046983">
    <property type="term" value="F:protein dimerization activity"/>
    <property type="evidence" value="ECO:0007669"/>
    <property type="project" value="InterPro"/>
</dbReference>
<dbReference type="PANTHER" id="PTHR15715">
    <property type="entry name" value="CENTROSOMAL PROTEIN OF 170 KDA"/>
    <property type="match status" value="1"/>
</dbReference>
<sequence>MATTKTEGFSIPGSNHHPARPSIAAIHRPFSDGSMTVDTDLLTSLMSSPHTANPESRGHYNMASPFNFSQSLPIRQHSFDYSMPSPLSTSINVAEHLRNNSSLYGAPVKFGNEHPEPPINLNSSSNDVPDGQRSRSQSTSNVGKAPSSRSRQSRKSMTDVRPPRGSIQRGRSQGPGTGKPMGLGVDLDTHVEGELTDSISPPDFGANASFGLAIPRHDSINTDAGSWSGSVPSMAPGSLGSYDNDDVIVESPVTPVKSLPNLPPVDDSYKKQRRRECHNLVEKRRREHINAKIEELNTLLPEKYNQAVGQPDEEEEEEKAAKKKKKRGTNTVSKAQKDAAHCKGRILTQSVNYIRELRETADTQAGRIAHLEAIIAGLGISGETIDDAPAQNFAQNQNPLFWLNGQHNGGTFENSGHQLQAMRPSPEPADRPFSFDIPAEKPWSAHQEYMPFHPSPSSTDQSSATSAHPAYPFSSLRRMSHSTSSDMDADSVLSPLDEGDRGRPKGRGVRQDSQAELQMVFSSTPFSLFLSARTLEAPSPAPCAFRSPCLDSPAMQQNYQHPNDSHGSGPNAQAGGSPGGGQAQGGEQWGGPFPSLHLWPLQDTFQMKMIHLPEGQRIKIGRQTNNKTVPGERNAYFDSKVLSRLHAEIFEQGGKIFIRDIRSSNGTFINGERLSPEGIESEPVEVKSEDQIEFGIDIVSDDNRTIVHHRVAAKAYCVFNDEDAGKSAREFANYQAHDPRVRRLPEMHHHPSSNPLSHMGPTSMSGGGKPGAQSNTSGSGSGLSFEHVLNKLQAELEASKEMSGELQGLAGAFGGIQETLSGGVAPKENGSAEKFIPPQYRSTSADPNAPAPATNGDNLSAAAQSLLAGPHGSEAVAFLSLQSQLSSTQSSISTQLTKIQELEAQLKEHETLRGEVERMRGEMEERRREMDMLIAGGGARGRTMYRGGRDEEDDDDDDDDARSVATIMDDEESERRVRERRRAERDRPRTPEPTGEDDESDAVEEQTESAPAPTATPEQGALTVREKEMLEQNNALVSQLNTLSTSMSEALTLSHNLQSQHAATISTIQALSARISSLESSLEEKVREEVGRSEEKWEGWRVRIEEGWKKEREGWERERERLRGVVREWEEASRRAHEEEEERRENELLSDDGEYVDDEDIEEDDELDDEENKELWDRSEKINLSPSRKPAVRRRRPSHKTLLAVSALKAVADGVDGSTLDAGALTPTSGEATARPNPRSLKTRHLHEIGRNSSSQTVKGGKSRSSGSSSDPSKPRYKRGDGGDDQDGSKESTSESGRESGDTLKEGEKEMGKKRDLKNGVHGNILQPQQAILVLVVAVAVGAIWYKHKE</sequence>
<evidence type="ECO:0000259" key="4">
    <source>
        <dbReference type="PROSITE" id="PS50888"/>
    </source>
</evidence>